<dbReference type="PROSITE" id="PS51898">
    <property type="entry name" value="TYR_RECOMBINASE"/>
    <property type="match status" value="1"/>
</dbReference>
<dbReference type="SUPFAM" id="SSF52540">
    <property type="entry name" value="P-loop containing nucleoside triphosphate hydrolases"/>
    <property type="match status" value="1"/>
</dbReference>
<evidence type="ECO:0000313" key="6">
    <source>
        <dbReference type="Proteomes" id="UP000576082"/>
    </source>
</evidence>
<evidence type="ECO:0000259" key="4">
    <source>
        <dbReference type="PROSITE" id="PS51898"/>
    </source>
</evidence>
<feature type="domain" description="Tyr recombinase" evidence="4">
    <location>
        <begin position="13"/>
        <end position="194"/>
    </location>
</feature>
<dbReference type="AlphaFoldDB" id="A0A7X9S1E0"/>
<dbReference type="GO" id="GO:0015074">
    <property type="term" value="P:DNA integration"/>
    <property type="evidence" value="ECO:0007669"/>
    <property type="project" value="InterPro"/>
</dbReference>
<accession>A0A7X9S1E0</accession>
<evidence type="ECO:0000256" key="2">
    <source>
        <dbReference type="ARBA" id="ARBA00023172"/>
    </source>
</evidence>
<organism evidence="5 6">
    <name type="scientific">Flammeovirga aprica JL-4</name>
    <dbReference type="NCBI Taxonomy" id="694437"/>
    <lineage>
        <taxon>Bacteria</taxon>
        <taxon>Pseudomonadati</taxon>
        <taxon>Bacteroidota</taxon>
        <taxon>Cytophagia</taxon>
        <taxon>Cytophagales</taxon>
        <taxon>Flammeovirgaceae</taxon>
        <taxon>Flammeovirga</taxon>
    </lineage>
</organism>
<dbReference type="Proteomes" id="UP000576082">
    <property type="component" value="Unassembled WGS sequence"/>
</dbReference>
<keyword evidence="3" id="KW-1133">Transmembrane helix</keyword>
<dbReference type="InterPro" id="IPR013762">
    <property type="entry name" value="Integrase-like_cat_sf"/>
</dbReference>
<keyword evidence="3" id="KW-0812">Transmembrane</keyword>
<dbReference type="InterPro" id="IPR027417">
    <property type="entry name" value="P-loop_NTPase"/>
</dbReference>
<dbReference type="GO" id="GO:0006310">
    <property type="term" value="P:DNA recombination"/>
    <property type="evidence" value="ECO:0007669"/>
    <property type="project" value="UniProtKB-KW"/>
</dbReference>
<keyword evidence="1" id="KW-0159">Chromosome partition</keyword>
<dbReference type="Pfam" id="PF00589">
    <property type="entry name" value="Phage_integrase"/>
    <property type="match status" value="1"/>
</dbReference>
<dbReference type="InterPro" id="IPR011010">
    <property type="entry name" value="DNA_brk_join_enz"/>
</dbReference>
<reference evidence="5 6" key="1">
    <citation type="submission" date="2020-04" db="EMBL/GenBank/DDBJ databases">
        <title>Flammeovirga sp. SR4, a novel species isolated from seawater.</title>
        <authorList>
            <person name="Wang X."/>
        </authorList>
    </citation>
    <scope>NUCLEOTIDE SEQUENCE [LARGE SCALE GENOMIC DNA]</scope>
    <source>
        <strain evidence="5 6">ATCC 23126</strain>
    </source>
</reference>
<name>A0A7X9S1E0_9BACT</name>
<dbReference type="InterPro" id="IPR050090">
    <property type="entry name" value="Tyrosine_recombinase_XerCD"/>
</dbReference>
<dbReference type="InterPro" id="IPR002104">
    <property type="entry name" value="Integrase_catalytic"/>
</dbReference>
<dbReference type="PANTHER" id="PTHR30349:SF81">
    <property type="entry name" value="TYROSINE RECOMBINASE XERC"/>
    <property type="match status" value="1"/>
</dbReference>
<proteinExistence type="predicted"/>
<dbReference type="GO" id="GO:0007059">
    <property type="term" value="P:chromosome segregation"/>
    <property type="evidence" value="ECO:0007669"/>
    <property type="project" value="UniProtKB-KW"/>
</dbReference>
<comment type="caution">
    <text evidence="5">The sequence shown here is derived from an EMBL/GenBank/DDBJ whole genome shotgun (WGS) entry which is preliminary data.</text>
</comment>
<dbReference type="RefSeq" id="WP_169660801.1">
    <property type="nucleotide sequence ID" value="NZ_JABANE010000182.1"/>
</dbReference>
<gene>
    <name evidence="5" type="ORF">HHU12_31945</name>
</gene>
<dbReference type="CDD" id="cd00397">
    <property type="entry name" value="DNA_BRE_C"/>
    <property type="match status" value="1"/>
</dbReference>
<evidence type="ECO:0000256" key="3">
    <source>
        <dbReference type="SAM" id="Phobius"/>
    </source>
</evidence>
<sequence length="531" mass="60830">MTANNNTLIEAKNERKYLTLQEQEELLRVSSKHIRNHTIILLMLHAGCRITEALNLRISDIDFRARLVHVTSLKKRKDHKTRVRKVPMSTLLYKALVEYCTQLHLSGDQKLFERNGIALTRTAINKVLKKYEMKSSLLAGTNLYPHKLRHTFATMLRTEGAKTEDIKDALGHQNISTSLIYAHQEPKTLKELVEASTNRHKPKTLLGKLKQGISQRVTSVFRKDKTVLPNINVLGRNSLTMVGRKKEMTQLLSAVNRDINTIILGDTGVGKSMLLESLIKSSGRKVLKFDDTRGLKKSLTNTLLLLFEGDKEEVKKLMFRDVEEKDIQIKISKENTLNIAKMLCSVCEHKEYILSFENLDDISPASVRVMEILAEHFVIVGTARMVPVSKATFLWNFERIQLSNLSRNDAMGLIFRQTSHFECEDLAHLKTALWESSQGNPRMILQMIDRLSKESYLDRDVVNEITETYLGRELKQLDMSVYFLLLFGGLAVLRYMSAEVGNNSLRFIGGGFMIFTLFARYFFNSFRRGRV</sequence>
<dbReference type="Gene3D" id="1.10.443.10">
    <property type="entry name" value="Intergrase catalytic core"/>
    <property type="match status" value="1"/>
</dbReference>
<keyword evidence="3" id="KW-0472">Membrane</keyword>
<evidence type="ECO:0000313" key="5">
    <source>
        <dbReference type="EMBL" id="NME72615.1"/>
    </source>
</evidence>
<dbReference type="SUPFAM" id="SSF56349">
    <property type="entry name" value="DNA breaking-rejoining enzymes"/>
    <property type="match status" value="1"/>
</dbReference>
<dbReference type="PANTHER" id="PTHR30349">
    <property type="entry name" value="PHAGE INTEGRASE-RELATED"/>
    <property type="match status" value="1"/>
</dbReference>
<protein>
    <submittedName>
        <fullName evidence="5">Tyrosine-type recombinase/integrase</fullName>
    </submittedName>
</protein>
<dbReference type="GO" id="GO:0003677">
    <property type="term" value="F:DNA binding"/>
    <property type="evidence" value="ECO:0007669"/>
    <property type="project" value="InterPro"/>
</dbReference>
<keyword evidence="2" id="KW-0233">DNA recombination</keyword>
<feature type="transmembrane region" description="Helical" evidence="3">
    <location>
        <begin position="479"/>
        <end position="498"/>
    </location>
</feature>
<dbReference type="Gene3D" id="3.40.50.300">
    <property type="entry name" value="P-loop containing nucleotide triphosphate hydrolases"/>
    <property type="match status" value="1"/>
</dbReference>
<keyword evidence="6" id="KW-1185">Reference proteome</keyword>
<evidence type="ECO:0000256" key="1">
    <source>
        <dbReference type="ARBA" id="ARBA00022829"/>
    </source>
</evidence>
<feature type="transmembrane region" description="Helical" evidence="3">
    <location>
        <begin position="504"/>
        <end position="523"/>
    </location>
</feature>
<dbReference type="EMBL" id="JABANE010000182">
    <property type="protein sequence ID" value="NME72615.1"/>
    <property type="molecule type" value="Genomic_DNA"/>
</dbReference>